<reference evidence="1" key="1">
    <citation type="submission" date="2014-11" db="EMBL/GenBank/DDBJ databases">
        <authorList>
            <person name="Amaro Gonzalez C."/>
        </authorList>
    </citation>
    <scope>NUCLEOTIDE SEQUENCE</scope>
</reference>
<accession>A0A0E9UXN2</accession>
<reference evidence="1" key="2">
    <citation type="journal article" date="2015" name="Fish Shellfish Immunol.">
        <title>Early steps in the European eel (Anguilla anguilla)-Vibrio vulnificus interaction in the gills: Role of the RtxA13 toxin.</title>
        <authorList>
            <person name="Callol A."/>
            <person name="Pajuelo D."/>
            <person name="Ebbesson L."/>
            <person name="Teles M."/>
            <person name="MacKenzie S."/>
            <person name="Amaro C."/>
        </authorList>
    </citation>
    <scope>NUCLEOTIDE SEQUENCE</scope>
</reference>
<dbReference type="AlphaFoldDB" id="A0A0E9UXN2"/>
<name>A0A0E9UXN2_ANGAN</name>
<dbReference type="EMBL" id="GBXM01037938">
    <property type="protein sequence ID" value="JAH70639.1"/>
    <property type="molecule type" value="Transcribed_RNA"/>
</dbReference>
<proteinExistence type="predicted"/>
<evidence type="ECO:0000313" key="1">
    <source>
        <dbReference type="EMBL" id="JAH70639.1"/>
    </source>
</evidence>
<organism evidence="1">
    <name type="scientific">Anguilla anguilla</name>
    <name type="common">European freshwater eel</name>
    <name type="synonym">Muraena anguilla</name>
    <dbReference type="NCBI Taxonomy" id="7936"/>
    <lineage>
        <taxon>Eukaryota</taxon>
        <taxon>Metazoa</taxon>
        <taxon>Chordata</taxon>
        <taxon>Craniata</taxon>
        <taxon>Vertebrata</taxon>
        <taxon>Euteleostomi</taxon>
        <taxon>Actinopterygii</taxon>
        <taxon>Neopterygii</taxon>
        <taxon>Teleostei</taxon>
        <taxon>Anguilliformes</taxon>
        <taxon>Anguillidae</taxon>
        <taxon>Anguilla</taxon>
    </lineage>
</organism>
<protein>
    <submittedName>
        <fullName evidence="1">Uncharacterized protein</fullName>
    </submittedName>
</protein>
<sequence>MQVTWPLVTLYTPALRGAMGRANEKDRLRTLQSDRWQRTVFT</sequence>